<dbReference type="Proteomes" id="UP000006352">
    <property type="component" value="Unassembled WGS sequence"/>
</dbReference>
<keyword evidence="3" id="KW-1185">Reference proteome</keyword>
<name>J4H3J4_9APHY</name>
<dbReference type="OrthoDB" id="346910at2759"/>
<feature type="compositionally biased region" description="Acidic residues" evidence="1">
    <location>
        <begin position="122"/>
        <end position="132"/>
    </location>
</feature>
<feature type="compositionally biased region" description="Low complexity" evidence="1">
    <location>
        <begin position="70"/>
        <end position="86"/>
    </location>
</feature>
<dbReference type="GeneID" id="24098280"/>
<dbReference type="HOGENOM" id="CLU_046559_0_0_1"/>
<evidence type="ECO:0000313" key="2">
    <source>
        <dbReference type="EMBL" id="CCM03369.1"/>
    </source>
</evidence>
<organism evidence="2 3">
    <name type="scientific">Fibroporia radiculosa</name>
    <dbReference type="NCBI Taxonomy" id="599839"/>
    <lineage>
        <taxon>Eukaryota</taxon>
        <taxon>Fungi</taxon>
        <taxon>Dikarya</taxon>
        <taxon>Basidiomycota</taxon>
        <taxon>Agaricomycotina</taxon>
        <taxon>Agaricomycetes</taxon>
        <taxon>Polyporales</taxon>
        <taxon>Fibroporiaceae</taxon>
        <taxon>Fibroporia</taxon>
    </lineage>
</organism>
<dbReference type="InParanoid" id="J4H3J4"/>
<reference evidence="2 3" key="1">
    <citation type="journal article" date="2012" name="Appl. Environ. Microbiol.">
        <title>Short-read sequencing for genomic analysis of the brown rot fungus Fibroporia radiculosa.</title>
        <authorList>
            <person name="Tang J.D."/>
            <person name="Perkins A.D."/>
            <person name="Sonstegard T.S."/>
            <person name="Schroeder S.G."/>
            <person name="Burgess S.C."/>
            <person name="Diehl S.V."/>
        </authorList>
    </citation>
    <scope>NUCLEOTIDE SEQUENCE [LARGE SCALE GENOMIC DNA]</scope>
    <source>
        <strain evidence="2 3">TFFH 294</strain>
    </source>
</reference>
<evidence type="ECO:0000313" key="3">
    <source>
        <dbReference type="Proteomes" id="UP000006352"/>
    </source>
</evidence>
<feature type="compositionally biased region" description="Polar residues" evidence="1">
    <location>
        <begin position="201"/>
        <end position="221"/>
    </location>
</feature>
<protein>
    <recommendedName>
        <fullName evidence="4">ACB domain-containing protein</fullName>
    </recommendedName>
</protein>
<dbReference type="AlphaFoldDB" id="J4H3J4"/>
<proteinExistence type="predicted"/>
<evidence type="ECO:0008006" key="4">
    <source>
        <dbReference type="Google" id="ProtNLM"/>
    </source>
</evidence>
<dbReference type="EMBL" id="HE797112">
    <property type="protein sequence ID" value="CCM03369.1"/>
    <property type="molecule type" value="Genomic_DNA"/>
</dbReference>
<evidence type="ECO:0000256" key="1">
    <source>
        <dbReference type="SAM" id="MobiDB-lite"/>
    </source>
</evidence>
<dbReference type="STRING" id="599839.J4H3J4"/>
<feature type="compositionally biased region" description="Polar residues" evidence="1">
    <location>
        <begin position="142"/>
        <end position="156"/>
    </location>
</feature>
<feature type="region of interest" description="Disordered" evidence="1">
    <location>
        <begin position="64"/>
        <end position="256"/>
    </location>
</feature>
<feature type="compositionally biased region" description="Low complexity" evidence="1">
    <location>
        <begin position="170"/>
        <end position="183"/>
    </location>
</feature>
<feature type="compositionally biased region" description="Polar residues" evidence="1">
    <location>
        <begin position="105"/>
        <end position="116"/>
    </location>
</feature>
<accession>J4H3J4</accession>
<dbReference type="RefSeq" id="XP_012182652.1">
    <property type="nucleotide sequence ID" value="XM_012327262.1"/>
</dbReference>
<feature type="compositionally biased region" description="Pro residues" evidence="1">
    <location>
        <begin position="225"/>
        <end position="234"/>
    </location>
</feature>
<sequence length="411" mass="45253">MEVFSYGTYAEAECRDAWAKHKDLDSYESKWLYVDALLKVLRKYSDKTVAMDLVRELESYTGDPSNLVMSGSLSRSRASSSSGSTASDDHAISRFQEGPLPPHLRNNQGGPSSFPQPFQDLSEGESSTDGEENDRVPPVSVYAQSQMNRPQSSMSSRRYRTPTAGSIMLSSPPGSTSVPTSQPLPAFQTESAFAEPGVSSGYPQSTSSLYDRFRQSSSDLTYPTHPSPAHPPYRAPSQQQRRPYSGFPNAPARPASRPAIERAIESMQTAIAALTERIETLEGLAHRSTASLSSQGRRSPRWSATGQDSELLWDIDDMGMWSIVLRPLARLAEMIKFIASLLAHAQGRSPTFVVVRRLFLDISFLLCVLAATKVAWRRSGIRRMEALAALTGLWCAVTGTQRPRLLIDRAV</sequence>
<gene>
    <name evidence="2" type="ORF">FIBRA_05499</name>
</gene>